<gene>
    <name evidence="1" type="primary">yaaA</name>
    <name evidence="1" type="ORF">ENJ42_07865</name>
</gene>
<evidence type="ECO:0000313" key="1">
    <source>
        <dbReference type="EMBL" id="HHL43517.1"/>
    </source>
</evidence>
<sequence length="69" mass="7632">MINYKDSKMLTLLSPAKKLDLEPVEIPIPPTQPVLQKDTTELVRCLKTKSAADLKALMKLSDPLAELNA</sequence>
<dbReference type="InterPro" id="IPR005583">
    <property type="entry name" value="YaaA"/>
</dbReference>
<dbReference type="EMBL" id="DRMJ01000409">
    <property type="protein sequence ID" value="HHL43517.1"/>
    <property type="molecule type" value="Genomic_DNA"/>
</dbReference>
<dbReference type="AlphaFoldDB" id="A0A7C5LTF6"/>
<accession>A0A7C5LTF6</accession>
<dbReference type="GO" id="GO:0033194">
    <property type="term" value="P:response to hydroperoxide"/>
    <property type="evidence" value="ECO:0007669"/>
    <property type="project" value="TreeGrafter"/>
</dbReference>
<reference evidence="1" key="1">
    <citation type="journal article" date="2020" name="mSystems">
        <title>Genome- and Community-Level Interaction Insights into Carbon Utilization and Element Cycling Functions of Hydrothermarchaeota in Hydrothermal Sediment.</title>
        <authorList>
            <person name="Zhou Z."/>
            <person name="Liu Y."/>
            <person name="Xu W."/>
            <person name="Pan J."/>
            <person name="Luo Z.H."/>
            <person name="Li M."/>
        </authorList>
    </citation>
    <scope>NUCLEOTIDE SEQUENCE [LARGE SCALE GENOMIC DNA]</scope>
    <source>
        <strain evidence="1">HyVt-485</strain>
    </source>
</reference>
<dbReference type="Pfam" id="PF03883">
    <property type="entry name" value="H2O2_YaaD"/>
    <property type="match status" value="1"/>
</dbReference>
<feature type="non-terminal residue" evidence="1">
    <location>
        <position position="69"/>
    </location>
</feature>
<name>A0A7C5LTF6_9PROT</name>
<organism evidence="1">
    <name type="scientific">Hellea balneolensis</name>
    <dbReference type="NCBI Taxonomy" id="287478"/>
    <lineage>
        <taxon>Bacteria</taxon>
        <taxon>Pseudomonadati</taxon>
        <taxon>Pseudomonadota</taxon>
        <taxon>Alphaproteobacteria</taxon>
        <taxon>Maricaulales</taxon>
        <taxon>Robiginitomaculaceae</taxon>
        <taxon>Hellea</taxon>
    </lineage>
</organism>
<comment type="caution">
    <text evidence="1">The sequence shown here is derived from an EMBL/GenBank/DDBJ whole genome shotgun (WGS) entry which is preliminary data.</text>
</comment>
<dbReference type="PANTHER" id="PTHR30283:SF4">
    <property type="entry name" value="PEROXIDE STRESS RESISTANCE PROTEIN YAAA"/>
    <property type="match status" value="1"/>
</dbReference>
<dbReference type="GO" id="GO:0005829">
    <property type="term" value="C:cytosol"/>
    <property type="evidence" value="ECO:0007669"/>
    <property type="project" value="TreeGrafter"/>
</dbReference>
<protein>
    <submittedName>
        <fullName evidence="1">Peroxide stress protein YaaA</fullName>
    </submittedName>
</protein>
<dbReference type="PANTHER" id="PTHR30283">
    <property type="entry name" value="PEROXIDE STRESS RESPONSE PROTEIN YAAA"/>
    <property type="match status" value="1"/>
</dbReference>
<dbReference type="Proteomes" id="UP000885830">
    <property type="component" value="Unassembled WGS sequence"/>
</dbReference>
<proteinExistence type="predicted"/>